<keyword evidence="2" id="KW-0547">Nucleotide-binding</keyword>
<dbReference type="OrthoDB" id="61815at2759"/>
<proteinExistence type="predicted"/>
<feature type="domain" description="G" evidence="6">
    <location>
        <begin position="409"/>
        <end position="464"/>
    </location>
</feature>
<keyword evidence="3" id="KW-0378">Hydrolase</keyword>
<gene>
    <name evidence="7" type="primary">LSG1</name>
    <name evidence="7" type="ORF">F1559_003683</name>
</gene>
<evidence type="ECO:0000256" key="1">
    <source>
        <dbReference type="ARBA" id="ARBA00022490"/>
    </source>
</evidence>
<feature type="compositionally biased region" description="Basic residues" evidence="5">
    <location>
        <begin position="23"/>
        <end position="37"/>
    </location>
</feature>
<dbReference type="Gene3D" id="3.40.50.300">
    <property type="entry name" value="P-loop containing nucleotide triphosphate hydrolases"/>
    <property type="match status" value="1"/>
</dbReference>
<dbReference type="InterPro" id="IPR027417">
    <property type="entry name" value="P-loop_NTPase"/>
</dbReference>
<evidence type="ECO:0000256" key="5">
    <source>
        <dbReference type="SAM" id="MobiDB-lite"/>
    </source>
</evidence>
<dbReference type="PANTHER" id="PTHR45709:SF2">
    <property type="entry name" value="LARGE SUBUNIT GTPASE 1 HOMOLOG"/>
    <property type="match status" value="1"/>
</dbReference>
<evidence type="ECO:0000256" key="2">
    <source>
        <dbReference type="ARBA" id="ARBA00022741"/>
    </source>
</evidence>
<dbReference type="EMBL" id="VWRR01000005">
    <property type="protein sequence ID" value="KAF6003910.1"/>
    <property type="molecule type" value="Genomic_DNA"/>
</dbReference>
<dbReference type="PANTHER" id="PTHR45709">
    <property type="entry name" value="LARGE SUBUNIT GTPASE 1 HOMOLOG-RELATED"/>
    <property type="match status" value="1"/>
</dbReference>
<evidence type="ECO:0000256" key="4">
    <source>
        <dbReference type="ARBA" id="ARBA00023134"/>
    </source>
</evidence>
<dbReference type="AlphaFoldDB" id="A0A7J7IME8"/>
<dbReference type="Proteomes" id="UP000530660">
    <property type="component" value="Unassembled WGS sequence"/>
</dbReference>
<accession>A0A7J7IME8</accession>
<dbReference type="GO" id="GO:0005829">
    <property type="term" value="C:cytosol"/>
    <property type="evidence" value="ECO:0007669"/>
    <property type="project" value="TreeGrafter"/>
</dbReference>
<dbReference type="InterPro" id="IPR043358">
    <property type="entry name" value="GNL1-like"/>
</dbReference>
<dbReference type="InterPro" id="IPR006073">
    <property type="entry name" value="GTP-bd"/>
</dbReference>
<dbReference type="GO" id="GO:0003924">
    <property type="term" value="F:GTPase activity"/>
    <property type="evidence" value="ECO:0007669"/>
    <property type="project" value="InterPro"/>
</dbReference>
<evidence type="ECO:0000313" key="7">
    <source>
        <dbReference type="EMBL" id="KAF6003910.1"/>
    </source>
</evidence>
<dbReference type="SUPFAM" id="SSF52540">
    <property type="entry name" value="P-loop containing nucleoside triphosphate hydrolases"/>
    <property type="match status" value="1"/>
</dbReference>
<evidence type="ECO:0000256" key="3">
    <source>
        <dbReference type="ARBA" id="ARBA00022801"/>
    </source>
</evidence>
<keyword evidence="4" id="KW-0342">GTP-binding</keyword>
<feature type="region of interest" description="Disordered" evidence="5">
    <location>
        <begin position="276"/>
        <end position="365"/>
    </location>
</feature>
<dbReference type="CDD" id="cd01857">
    <property type="entry name" value="HSR1_MMR1"/>
    <property type="match status" value="1"/>
</dbReference>
<sequence length="591" mass="66020">MPGNRKTGVGGSIPKDGLGRALTRPRKTLSGRAFRRLRLGEQRHGNSPLETEPNSASSVLDRPDWEEVLVQADLSGRAFTAERSEPVLVRVSEPELVTSPAPGTGATNESRSLVESAEDSIGGPKPMLAIPERPPWSREMGAEALDRAERLAFHRWRQSLDALESQLALQTNKVPDLHLHRCLTPYEKNLQIWRQLWRVIERSQLIVQVLDARYPLLFYSPDLERYLEEHHPEKKSVLLLNKADLLVPAARKAWQRYFADHKKTVWFFSAIHPPGEADSQNPKKRVSSTASSLDVHPLHPTQTQRETTQGMNGALEQENRSWTAQEERVLDRPWSPTAGRRTHLESDQEVAGDDPHDDNDRSDDRDKVADASVCLCSRVQLLNCLRQTLSAMTTEHPATETDASQRRKTVGFVGYPNVGKSSTLNNLLGRTQVAVGPNPGKTKHLQTHGLDSDLILCDAPGLVFPQWVHSRAELICAGVIPIDHTGDLIEAVQLICSRFSAATLARHYGLQLPRKLAGSAHEEKRWQARAFLDALAAARGFRTAHDLTDQQRAARLVLKDYVRGDLLYVHWPPTSWTSPANAFGALDERSK</sequence>
<feature type="compositionally biased region" description="Polar residues" evidence="5">
    <location>
        <begin position="300"/>
        <end position="311"/>
    </location>
</feature>
<protein>
    <submittedName>
        <fullName evidence="7">Large subunit GTPase 1</fullName>
    </submittedName>
</protein>
<keyword evidence="1" id="KW-0963">Cytoplasm</keyword>
<evidence type="ECO:0000313" key="8">
    <source>
        <dbReference type="Proteomes" id="UP000530660"/>
    </source>
</evidence>
<reference evidence="7 8" key="1">
    <citation type="journal article" date="2020" name="J. Phycol.">
        <title>Comparative genome analysis reveals Cyanidiococcus gen. nov., a new extremophilic red algal genus sister to Cyanidioschyzon (Cyanidioschyzonaceae, Rhodophyta).</title>
        <authorList>
            <person name="Liu S.-L."/>
            <person name="Chiang Y.-R."/>
            <person name="Yoon H.S."/>
            <person name="Fu H.-Y."/>
        </authorList>
    </citation>
    <scope>NUCLEOTIDE SEQUENCE [LARGE SCALE GENOMIC DNA]</scope>
    <source>
        <strain evidence="7 8">THAL066</strain>
    </source>
</reference>
<evidence type="ECO:0000259" key="6">
    <source>
        <dbReference type="Pfam" id="PF01926"/>
    </source>
</evidence>
<name>A0A7J7IME8_9RHOD</name>
<dbReference type="GO" id="GO:0005525">
    <property type="term" value="F:GTP binding"/>
    <property type="evidence" value="ECO:0007669"/>
    <property type="project" value="UniProtKB-KW"/>
</dbReference>
<comment type="caution">
    <text evidence="7">The sequence shown here is derived from an EMBL/GenBank/DDBJ whole genome shotgun (WGS) entry which is preliminary data.</text>
</comment>
<dbReference type="Pfam" id="PF01926">
    <property type="entry name" value="MMR_HSR1"/>
    <property type="match status" value="1"/>
</dbReference>
<keyword evidence="8" id="KW-1185">Reference proteome</keyword>
<feature type="region of interest" description="Disordered" evidence="5">
    <location>
        <begin position="1"/>
        <end position="59"/>
    </location>
</feature>
<feature type="compositionally biased region" description="Polar residues" evidence="5">
    <location>
        <begin position="48"/>
        <end position="58"/>
    </location>
</feature>
<organism evidence="7 8">
    <name type="scientific">Cyanidiococcus yangmingshanensis</name>
    <dbReference type="NCBI Taxonomy" id="2690220"/>
    <lineage>
        <taxon>Eukaryota</taxon>
        <taxon>Rhodophyta</taxon>
        <taxon>Bangiophyceae</taxon>
        <taxon>Cyanidiales</taxon>
        <taxon>Cyanidiaceae</taxon>
        <taxon>Cyanidiococcus</taxon>
    </lineage>
</organism>
<feature type="compositionally biased region" description="Acidic residues" evidence="5">
    <location>
        <begin position="347"/>
        <end position="357"/>
    </location>
</feature>